<protein>
    <recommendedName>
        <fullName evidence="2">[histone H3]-lysine(27) N-trimethyltransferase</fullName>
        <ecNumber evidence="2">2.1.1.356</ecNumber>
    </recommendedName>
</protein>
<comment type="catalytic activity">
    <reaction evidence="11">
        <text>L-lysyl(27)-[histone H3] + 3 S-adenosyl-L-methionine = N(6),N(6),N(6)-trimethyl-L-lysyl(27)-[histone H3] + 3 S-adenosyl-L-homocysteine + 3 H(+)</text>
        <dbReference type="Rhea" id="RHEA:60292"/>
        <dbReference type="Rhea" id="RHEA-COMP:15535"/>
        <dbReference type="Rhea" id="RHEA-COMP:15548"/>
        <dbReference type="ChEBI" id="CHEBI:15378"/>
        <dbReference type="ChEBI" id="CHEBI:29969"/>
        <dbReference type="ChEBI" id="CHEBI:57856"/>
        <dbReference type="ChEBI" id="CHEBI:59789"/>
        <dbReference type="ChEBI" id="CHEBI:61961"/>
        <dbReference type="EC" id="2.1.1.356"/>
    </reaction>
</comment>
<dbReference type="PANTHER" id="PTHR45747:SF20">
    <property type="entry name" value="[HISTONE H3]-LYSINE(27) N-TRIMETHYLTRANSFERASE"/>
    <property type="match status" value="1"/>
</dbReference>
<evidence type="ECO:0000256" key="7">
    <source>
        <dbReference type="ARBA" id="ARBA00022853"/>
    </source>
</evidence>
<dbReference type="GO" id="GO:0032259">
    <property type="term" value="P:methylation"/>
    <property type="evidence" value="ECO:0007669"/>
    <property type="project" value="UniProtKB-KW"/>
</dbReference>
<sequence length="725" mass="82281">MEETAAADPAPGTGVAPPTPRPQPSSFVPSRSLLEWRRRVKSEYMRLRQLKRLKKAEEVKTLFMANRQKIEQQTNLLNTEWSKLRIQSMPLSTSSGATASKKMCTVEFGFPGFKAQAIAMRPLSTVAGIPFMYSWSPLQHNFMVEDETFLHNIPYMGDEVLEQDEAFLEELIDNYDGVHGDREGGFISDEIFKELVEALSQYSDHEEEEEEEAVVEAAGKKEEERVMRRSSVEGSEETKAGSVAFIRRKRRSTTEVRDLCGSKKIPNDKIFTAIASMFPYKGTTEELKENPPVHPCSGSSQLHSFHTLFCRRCFKYDCFLHPFHATPNVYKRKSKEIRMETEPCGVDCFLLQKGAKEFVDQNMLRSQRSRRRRRQQRPTSSSCPGPSGTAEEGKEGDSDHETTSSSEGNSRCQTPTKLRTGDDDGEQQACCVVQWSGAEESLFRVLHGTYFNNFCSIARLIGTKNCKEVNCSYVLQFSPSQHPLSSVAPDNSSNQVYNYQPCDHPDHPCDSSCPCVMTQNFCEKFCQCEHECQNRFPGCRCKTQCNTKQCPCYLAVRECDPDLCMTCGAADHWDSKVVSCKNCSIQRGLKKHLLLAPSDVAGWGTFIKEPVQKNEFISEYCGELISQDEADRRGRIYDKYMSSFLFNLNNDFVVDATRKGNKIRFANHSVNPNCYAKVVMVNGDHRIGIFAKRAILQGEELFFDYRYSQADALKYVGIEREVDMT</sequence>
<feature type="compositionally biased region" description="Polar residues" evidence="12">
    <location>
        <begin position="403"/>
        <end position="417"/>
    </location>
</feature>
<dbReference type="SMART" id="SM00317">
    <property type="entry name" value="SET"/>
    <property type="match status" value="1"/>
</dbReference>
<dbReference type="Gene3D" id="2.170.270.10">
    <property type="entry name" value="SET domain"/>
    <property type="match status" value="1"/>
</dbReference>
<feature type="compositionally biased region" description="Low complexity" evidence="12">
    <location>
        <begin position="377"/>
        <end position="389"/>
    </location>
</feature>
<evidence type="ECO:0000259" key="13">
    <source>
        <dbReference type="PROSITE" id="PS50280"/>
    </source>
</evidence>
<keyword evidence="9" id="KW-0804">Transcription</keyword>
<dbReference type="STRING" id="8187.ENSLCAP00010014777"/>
<feature type="region of interest" description="Disordered" evidence="12">
    <location>
        <begin position="1"/>
        <end position="28"/>
    </location>
</feature>
<dbReference type="EC" id="2.1.1.356" evidence="2"/>
<dbReference type="InterPro" id="IPR001214">
    <property type="entry name" value="SET_dom"/>
</dbReference>
<evidence type="ECO:0000256" key="6">
    <source>
        <dbReference type="ARBA" id="ARBA00022691"/>
    </source>
</evidence>
<reference evidence="15" key="2">
    <citation type="submission" date="2025-08" db="UniProtKB">
        <authorList>
            <consortium name="Ensembl"/>
        </authorList>
    </citation>
    <scope>IDENTIFICATION</scope>
</reference>
<dbReference type="SMART" id="SM01114">
    <property type="entry name" value="CXC"/>
    <property type="match status" value="1"/>
</dbReference>
<feature type="compositionally biased region" description="Basic residues" evidence="12">
    <location>
        <begin position="367"/>
        <end position="376"/>
    </location>
</feature>
<dbReference type="InterPro" id="IPR046341">
    <property type="entry name" value="SET_dom_sf"/>
</dbReference>
<keyword evidence="16" id="KW-1185">Reference proteome</keyword>
<keyword evidence="6" id="KW-0949">S-adenosyl-L-methionine</keyword>
<dbReference type="InterPro" id="IPR048358">
    <property type="entry name" value="EZH1/2_MCSS"/>
</dbReference>
<evidence type="ECO:0000256" key="12">
    <source>
        <dbReference type="SAM" id="MobiDB-lite"/>
    </source>
</evidence>
<keyword evidence="10" id="KW-0539">Nucleus</keyword>
<reference evidence="15" key="3">
    <citation type="submission" date="2025-09" db="UniProtKB">
        <authorList>
            <consortium name="Ensembl"/>
        </authorList>
    </citation>
    <scope>IDENTIFICATION</scope>
</reference>
<feature type="domain" description="CXC" evidence="14">
    <location>
        <begin position="482"/>
        <end position="584"/>
    </location>
</feature>
<dbReference type="InterPro" id="IPR041355">
    <property type="entry name" value="Pre-SET_CXC"/>
</dbReference>
<dbReference type="InterPro" id="IPR041343">
    <property type="entry name" value="PRC2_HTH_1"/>
</dbReference>
<organism evidence="15 16">
    <name type="scientific">Lates calcarifer</name>
    <name type="common">Barramundi</name>
    <name type="synonym">Holocentrus calcarifer</name>
    <dbReference type="NCBI Taxonomy" id="8187"/>
    <lineage>
        <taxon>Eukaryota</taxon>
        <taxon>Metazoa</taxon>
        <taxon>Chordata</taxon>
        <taxon>Craniata</taxon>
        <taxon>Vertebrata</taxon>
        <taxon>Euteleostomi</taxon>
        <taxon>Actinopterygii</taxon>
        <taxon>Neopterygii</taxon>
        <taxon>Teleostei</taxon>
        <taxon>Neoteleostei</taxon>
        <taxon>Acanthomorphata</taxon>
        <taxon>Carangaria</taxon>
        <taxon>Carangaria incertae sedis</taxon>
        <taxon>Centropomidae</taxon>
        <taxon>Lates</taxon>
    </lineage>
</organism>
<dbReference type="InterPro" id="IPR026489">
    <property type="entry name" value="CXC_dom"/>
</dbReference>
<dbReference type="InterPro" id="IPR045318">
    <property type="entry name" value="EZH1/2-like"/>
</dbReference>
<dbReference type="PANTHER" id="PTHR45747">
    <property type="entry name" value="HISTONE-LYSINE N-METHYLTRANSFERASE E(Z)"/>
    <property type="match status" value="1"/>
</dbReference>
<dbReference type="FunFam" id="2.170.270.10:FF:000001">
    <property type="entry name" value="Putative histone-lysine N-methyltransferase EZH2"/>
    <property type="match status" value="1"/>
</dbReference>
<evidence type="ECO:0000256" key="5">
    <source>
        <dbReference type="ARBA" id="ARBA00022679"/>
    </source>
</evidence>
<dbReference type="Pfam" id="PF18118">
    <property type="entry name" value="PRC2_HTH_1"/>
    <property type="match status" value="1"/>
</dbReference>
<keyword evidence="8" id="KW-0805">Transcription regulation</keyword>
<gene>
    <name evidence="15" type="primary">EZH1</name>
</gene>
<dbReference type="PROSITE" id="PS51633">
    <property type="entry name" value="CXC"/>
    <property type="match status" value="1"/>
</dbReference>
<feature type="compositionally biased region" description="Low complexity" evidence="12">
    <location>
        <begin position="1"/>
        <end position="16"/>
    </location>
</feature>
<dbReference type="InterPro" id="IPR021654">
    <property type="entry name" value="EZH1/EZH2"/>
</dbReference>
<dbReference type="Pfam" id="PF00856">
    <property type="entry name" value="SET"/>
    <property type="match status" value="1"/>
</dbReference>
<dbReference type="AlphaFoldDB" id="A0A4W6CQM1"/>
<evidence type="ECO:0000256" key="3">
    <source>
        <dbReference type="ARBA" id="ARBA00022491"/>
    </source>
</evidence>
<name>A0A4W6CQM1_LATCA</name>
<evidence type="ECO:0000256" key="1">
    <source>
        <dbReference type="ARBA" id="ARBA00004123"/>
    </source>
</evidence>
<proteinExistence type="predicted"/>
<dbReference type="Proteomes" id="UP000314980">
    <property type="component" value="Unassembled WGS sequence"/>
</dbReference>
<keyword evidence="4" id="KW-0489">Methyltransferase</keyword>
<evidence type="ECO:0000256" key="4">
    <source>
        <dbReference type="ARBA" id="ARBA00022603"/>
    </source>
</evidence>
<feature type="domain" description="SET" evidence="13">
    <location>
        <begin position="591"/>
        <end position="706"/>
    </location>
</feature>
<evidence type="ECO:0000256" key="8">
    <source>
        <dbReference type="ARBA" id="ARBA00023015"/>
    </source>
</evidence>
<evidence type="ECO:0000313" key="16">
    <source>
        <dbReference type="Proteomes" id="UP000314980"/>
    </source>
</evidence>
<comment type="subcellular location">
    <subcellularLocation>
        <location evidence="1">Nucleus</location>
    </subcellularLocation>
</comment>
<dbReference type="GO" id="GO:0031507">
    <property type="term" value="P:heterochromatin formation"/>
    <property type="evidence" value="ECO:0007669"/>
    <property type="project" value="TreeGrafter"/>
</dbReference>
<reference evidence="16" key="1">
    <citation type="submission" date="2015-09" db="EMBL/GenBank/DDBJ databases">
        <authorList>
            <person name="Sai Rama Sridatta P."/>
        </authorList>
    </citation>
    <scope>NUCLEOTIDE SEQUENCE [LARGE SCALE GENOMIC DNA]</scope>
</reference>
<dbReference type="GO" id="GO:0140951">
    <property type="term" value="F:histone H3K27 trimethyltransferase activity"/>
    <property type="evidence" value="ECO:0007669"/>
    <property type="project" value="UniProtKB-EC"/>
</dbReference>
<evidence type="ECO:0000313" key="15">
    <source>
        <dbReference type="Ensembl" id="ENSLCAP00010014777.1"/>
    </source>
</evidence>
<dbReference type="Pfam" id="PF18264">
    <property type="entry name" value="preSET_CXC"/>
    <property type="match status" value="1"/>
</dbReference>
<evidence type="ECO:0000256" key="9">
    <source>
        <dbReference type="ARBA" id="ARBA00023163"/>
    </source>
</evidence>
<dbReference type="InParanoid" id="A0A4W6CQM1"/>
<evidence type="ECO:0000259" key="14">
    <source>
        <dbReference type="PROSITE" id="PS51633"/>
    </source>
</evidence>
<dbReference type="SUPFAM" id="SSF82199">
    <property type="entry name" value="SET domain"/>
    <property type="match status" value="1"/>
</dbReference>
<keyword evidence="5" id="KW-0808">Transferase</keyword>
<dbReference type="Pfam" id="PF21358">
    <property type="entry name" value="Ezh2_MCSS"/>
    <property type="match status" value="1"/>
</dbReference>
<dbReference type="Pfam" id="PF11616">
    <property type="entry name" value="EZH2_WD-Binding"/>
    <property type="match status" value="1"/>
</dbReference>
<evidence type="ECO:0000256" key="2">
    <source>
        <dbReference type="ARBA" id="ARBA00012186"/>
    </source>
</evidence>
<accession>A0A4W6CQM1</accession>
<dbReference type="GO" id="GO:0035098">
    <property type="term" value="C:ESC/E(Z) complex"/>
    <property type="evidence" value="ECO:0007669"/>
    <property type="project" value="TreeGrafter"/>
</dbReference>
<evidence type="ECO:0000256" key="10">
    <source>
        <dbReference type="ARBA" id="ARBA00023242"/>
    </source>
</evidence>
<keyword evidence="3" id="KW-0678">Repressor</keyword>
<evidence type="ECO:0000256" key="11">
    <source>
        <dbReference type="ARBA" id="ARBA00048568"/>
    </source>
</evidence>
<dbReference type="GeneTree" id="ENSGT00940000156604"/>
<dbReference type="InterPro" id="IPR001005">
    <property type="entry name" value="SANT/Myb"/>
</dbReference>
<keyword evidence="7" id="KW-0156">Chromatin regulator</keyword>
<feature type="region of interest" description="Disordered" evidence="12">
    <location>
        <begin position="360"/>
        <end position="424"/>
    </location>
</feature>
<dbReference type="CDD" id="cd19217">
    <property type="entry name" value="SET_EZH1"/>
    <property type="match status" value="1"/>
</dbReference>
<dbReference type="InterPro" id="IPR044438">
    <property type="entry name" value="EZH1_SET"/>
</dbReference>
<dbReference type="Ensembl" id="ENSLCAT00010015093.1">
    <property type="protein sequence ID" value="ENSLCAP00010014777.1"/>
    <property type="gene ID" value="ENSLCAG00010007008.1"/>
</dbReference>
<dbReference type="PROSITE" id="PS50280">
    <property type="entry name" value="SET"/>
    <property type="match status" value="1"/>
</dbReference>
<dbReference type="CDD" id="cd00167">
    <property type="entry name" value="SANT"/>
    <property type="match status" value="1"/>
</dbReference>
<dbReference type="GO" id="GO:0003682">
    <property type="term" value="F:chromatin binding"/>
    <property type="evidence" value="ECO:0007669"/>
    <property type="project" value="TreeGrafter"/>
</dbReference>
<dbReference type="InterPro" id="IPR033467">
    <property type="entry name" value="Tesmin/TSO1-like_CXC"/>
</dbReference>
<feature type="compositionally biased region" description="Basic and acidic residues" evidence="12">
    <location>
        <begin position="391"/>
        <end position="402"/>
    </location>
</feature>
<dbReference type="FunCoup" id="A0A4W6CQM1">
    <property type="interactions" value="751"/>
</dbReference>